<dbReference type="InParanoid" id="D3BR80"/>
<evidence type="ECO:0000313" key="4">
    <source>
        <dbReference type="EMBL" id="EFA75912.1"/>
    </source>
</evidence>
<dbReference type="Proteomes" id="UP000001396">
    <property type="component" value="Unassembled WGS sequence"/>
</dbReference>
<proteinExistence type="predicted"/>
<keyword evidence="2" id="KW-1133">Transmembrane helix</keyword>
<dbReference type="AlphaFoldDB" id="D3BR80"/>
<organism evidence="4 5">
    <name type="scientific">Heterostelium pallidum (strain ATCC 26659 / Pp 5 / PN500)</name>
    <name type="common">Cellular slime mold</name>
    <name type="synonym">Polysphondylium pallidum</name>
    <dbReference type="NCBI Taxonomy" id="670386"/>
    <lineage>
        <taxon>Eukaryota</taxon>
        <taxon>Amoebozoa</taxon>
        <taxon>Evosea</taxon>
        <taxon>Eumycetozoa</taxon>
        <taxon>Dictyostelia</taxon>
        <taxon>Acytosteliales</taxon>
        <taxon>Acytosteliaceae</taxon>
        <taxon>Heterostelium</taxon>
    </lineage>
</organism>
<name>D3BR80_HETP5</name>
<evidence type="ECO:0000256" key="2">
    <source>
        <dbReference type="SAM" id="Phobius"/>
    </source>
</evidence>
<dbReference type="EMBL" id="ADBJ01000050">
    <property type="protein sequence ID" value="EFA75912.1"/>
    <property type="molecule type" value="Genomic_DNA"/>
</dbReference>
<keyword evidence="1" id="KW-0863">Zinc-finger</keyword>
<evidence type="ECO:0000256" key="1">
    <source>
        <dbReference type="PROSITE-ProRule" id="PRU00042"/>
    </source>
</evidence>
<dbReference type="GeneID" id="31365953"/>
<keyword evidence="5" id="KW-1185">Reference proteome</keyword>
<gene>
    <name evidence="4" type="ORF">PPL_10484</name>
</gene>
<keyword evidence="2" id="KW-0472">Membrane</keyword>
<feature type="transmembrane region" description="Helical" evidence="2">
    <location>
        <begin position="300"/>
        <end position="323"/>
    </location>
</feature>
<reference evidence="4 5" key="1">
    <citation type="journal article" date="2011" name="Genome Res.">
        <title>Phylogeny-wide analysis of social amoeba genomes highlights ancient origins for complex intercellular communication.</title>
        <authorList>
            <person name="Heidel A.J."/>
            <person name="Lawal H.M."/>
            <person name="Felder M."/>
            <person name="Schilde C."/>
            <person name="Helps N.R."/>
            <person name="Tunggal B."/>
            <person name="Rivero F."/>
            <person name="John U."/>
            <person name="Schleicher M."/>
            <person name="Eichinger L."/>
            <person name="Platzer M."/>
            <person name="Noegel A.A."/>
            <person name="Schaap P."/>
            <person name="Gloeckner G."/>
        </authorList>
    </citation>
    <scope>NUCLEOTIDE SEQUENCE [LARGE SCALE GENOMIC DNA]</scope>
    <source>
        <strain evidence="5">ATCC 26659 / Pp 5 / PN500</strain>
    </source>
</reference>
<dbReference type="PANTHER" id="PTHR21385">
    <property type="entry name" value="ZINC FINGER PROTEIN-RELATED"/>
    <property type="match status" value="1"/>
</dbReference>
<dbReference type="InterPro" id="IPR013087">
    <property type="entry name" value="Znf_C2H2_type"/>
</dbReference>
<evidence type="ECO:0000313" key="5">
    <source>
        <dbReference type="Proteomes" id="UP000001396"/>
    </source>
</evidence>
<dbReference type="OMA" id="HVCEAIT"/>
<feature type="domain" description="C2H2-type" evidence="3">
    <location>
        <begin position="180"/>
        <end position="208"/>
    </location>
</feature>
<sequence>MECAINDRQRVTIYIYEKILNVFPEKPNILSFALLLFAFCRLHTLPSLSNTTPTLISGMKKWWFLTGSLIIKYNCDYQSGGSDDYNGLVVGDIVQQQTEYPHPPTYGMQQPMAPQTTFTNRISRDCSSELSNKVRAILDNIFYPVVVDHKYQLPVNCQLNPSLDMLAYLETQKINLYSIWKCRNCSKQFNTEEFLDLHLKNNHASLIPSNATVCLSDFCDMLNCKDDPVIACDNKRMDKLKHHCQSIMYNCFPLNQEQSRMLNSHFTKNICDHLTCDGYKRHIPKQSDSNQSNSGRSWSLMKYIAALITIIIIVLFYLIVCFYRKETILQKDLRRLSNKRHRDLLKQFDSKNH</sequence>
<dbReference type="PROSITE" id="PS50157">
    <property type="entry name" value="ZINC_FINGER_C2H2_2"/>
    <property type="match status" value="1"/>
</dbReference>
<keyword evidence="1" id="KW-0862">Zinc</keyword>
<comment type="caution">
    <text evidence="4">The sequence shown here is derived from an EMBL/GenBank/DDBJ whole genome shotgun (WGS) entry which is preliminary data.</text>
</comment>
<protein>
    <recommendedName>
        <fullName evidence="3">C2H2-type domain-containing protein</fullName>
    </recommendedName>
</protein>
<evidence type="ECO:0000259" key="3">
    <source>
        <dbReference type="PROSITE" id="PS50157"/>
    </source>
</evidence>
<keyword evidence="2" id="KW-0812">Transmembrane</keyword>
<dbReference type="GO" id="GO:0008270">
    <property type="term" value="F:zinc ion binding"/>
    <property type="evidence" value="ECO:0007669"/>
    <property type="project" value="UniProtKB-KW"/>
</dbReference>
<accession>D3BR80</accession>
<dbReference type="RefSeq" id="XP_020428046.1">
    <property type="nucleotide sequence ID" value="XM_020581259.1"/>
</dbReference>
<dbReference type="PANTHER" id="PTHR21385:SF0">
    <property type="entry name" value="RE51073P"/>
    <property type="match status" value="1"/>
</dbReference>
<dbReference type="PROSITE" id="PS00028">
    <property type="entry name" value="ZINC_FINGER_C2H2_1"/>
    <property type="match status" value="1"/>
</dbReference>
<keyword evidence="1" id="KW-0479">Metal-binding</keyword>